<dbReference type="RefSeq" id="WP_344989256.1">
    <property type="nucleotide sequence ID" value="NZ_BAABFR010000001.1"/>
</dbReference>
<dbReference type="InterPro" id="IPR005114">
    <property type="entry name" value="Helicase_assoc"/>
</dbReference>
<evidence type="ECO:0000313" key="4">
    <source>
        <dbReference type="Proteomes" id="UP001500635"/>
    </source>
</evidence>
<dbReference type="PANTHER" id="PTHR33418">
    <property type="entry name" value="HELICASE-ASSOCIATED"/>
    <property type="match status" value="1"/>
</dbReference>
<feature type="domain" description="PAS fold-4" evidence="2">
    <location>
        <begin position="22"/>
        <end position="131"/>
    </location>
</feature>
<reference evidence="4" key="1">
    <citation type="journal article" date="2019" name="Int. J. Syst. Evol. Microbiol.">
        <title>The Global Catalogue of Microorganisms (GCM) 10K type strain sequencing project: providing services to taxonomists for standard genome sequencing and annotation.</title>
        <authorList>
            <consortium name="The Broad Institute Genomics Platform"/>
            <consortium name="The Broad Institute Genome Sequencing Center for Infectious Disease"/>
            <person name="Wu L."/>
            <person name="Ma J."/>
        </authorList>
    </citation>
    <scope>NUCLEOTIDE SEQUENCE [LARGE SCALE GENOMIC DNA]</scope>
    <source>
        <strain evidence="4">JCM 17688</strain>
    </source>
</reference>
<feature type="domain" description="Helicase-associated" evidence="1">
    <location>
        <begin position="223"/>
        <end position="284"/>
    </location>
</feature>
<dbReference type="Pfam" id="PF03457">
    <property type="entry name" value="HA"/>
    <property type="match status" value="2"/>
</dbReference>
<evidence type="ECO:0000259" key="2">
    <source>
        <dbReference type="Pfam" id="PF08448"/>
    </source>
</evidence>
<proteinExistence type="predicted"/>
<dbReference type="InterPro" id="IPR013656">
    <property type="entry name" value="PAS_4"/>
</dbReference>
<dbReference type="Proteomes" id="UP001500635">
    <property type="component" value="Unassembled WGS sequence"/>
</dbReference>
<feature type="domain" description="Helicase-associated" evidence="1">
    <location>
        <begin position="151"/>
        <end position="213"/>
    </location>
</feature>
<dbReference type="InterPro" id="IPR035965">
    <property type="entry name" value="PAS-like_dom_sf"/>
</dbReference>
<dbReference type="Gene3D" id="6.10.140.530">
    <property type="match status" value="2"/>
</dbReference>
<accession>A0ABP8J0T7</accession>
<keyword evidence="4" id="KW-1185">Reference proteome</keyword>
<name>A0ABP8J0T7_9ACTN</name>
<evidence type="ECO:0008006" key="5">
    <source>
        <dbReference type="Google" id="ProtNLM"/>
    </source>
</evidence>
<gene>
    <name evidence="3" type="ORF">GCM10023147_00630</name>
</gene>
<evidence type="ECO:0000313" key="3">
    <source>
        <dbReference type="EMBL" id="GAA4382640.1"/>
    </source>
</evidence>
<dbReference type="EMBL" id="BAABFR010000001">
    <property type="protein sequence ID" value="GAA4382640.1"/>
    <property type="molecule type" value="Genomic_DNA"/>
</dbReference>
<protein>
    <recommendedName>
        <fullName evidence="5">Helicase associated domain-containing protein</fullName>
    </recommendedName>
</protein>
<sequence>MSDDDSDAQAWGRGQWWLDPSLESHPDCIKVIGLDGALLHMNGAGRTALQTSAEDITRGVLWVDLLPASARGKGRRALVEAAGGAPSHFLGRTGDPDGRATEIQRWDNLLVPLTADDGERRILCVSREITYAHVRNNAFGLDDARGAETGQEQRWVDGFSRLVEHVEESGSVPPSRHVTADGYRLGAWMMAQRSAHKEGRLSPRRSAALASIPGWQWGRPGHSSWTDGVAALTQYVDRNADGAPPQGFVDEAGYPLGKWVAYQRQRHRLGALSSARIAALEAIPGWTWSVRETGWDRGLTYLTLHMVENGGRLPARSLVSADGFPLGRWAHYQLQRLRAGDLDPTRARQLTGVIGTAGG</sequence>
<dbReference type="PANTHER" id="PTHR33418:SF1">
    <property type="entry name" value="HELICASE-ASSOCIATED DOMAIN-CONTAINING PROTEIN"/>
    <property type="match status" value="1"/>
</dbReference>
<dbReference type="Pfam" id="PF08448">
    <property type="entry name" value="PAS_4"/>
    <property type="match status" value="1"/>
</dbReference>
<organism evidence="3 4">
    <name type="scientific">Tsukamurella soli</name>
    <dbReference type="NCBI Taxonomy" id="644556"/>
    <lineage>
        <taxon>Bacteria</taxon>
        <taxon>Bacillati</taxon>
        <taxon>Actinomycetota</taxon>
        <taxon>Actinomycetes</taxon>
        <taxon>Mycobacteriales</taxon>
        <taxon>Tsukamurellaceae</taxon>
        <taxon>Tsukamurella</taxon>
    </lineage>
</organism>
<evidence type="ECO:0000259" key="1">
    <source>
        <dbReference type="Pfam" id="PF03457"/>
    </source>
</evidence>
<comment type="caution">
    <text evidence="3">The sequence shown here is derived from an EMBL/GenBank/DDBJ whole genome shotgun (WGS) entry which is preliminary data.</text>
</comment>
<dbReference type="SUPFAM" id="SSF55785">
    <property type="entry name" value="PYP-like sensor domain (PAS domain)"/>
    <property type="match status" value="1"/>
</dbReference>